<protein>
    <recommendedName>
        <fullName evidence="4">DUF1579 domain-containing protein</fullName>
    </recommendedName>
</protein>
<organism evidence="2 3">
    <name type="scientific">Chitinimonas prasina</name>
    <dbReference type="NCBI Taxonomy" id="1434937"/>
    <lineage>
        <taxon>Bacteria</taxon>
        <taxon>Pseudomonadati</taxon>
        <taxon>Pseudomonadota</taxon>
        <taxon>Betaproteobacteria</taxon>
        <taxon>Neisseriales</taxon>
        <taxon>Chitinibacteraceae</taxon>
        <taxon>Chitinimonas</taxon>
    </lineage>
</organism>
<evidence type="ECO:0000256" key="1">
    <source>
        <dbReference type="SAM" id="SignalP"/>
    </source>
</evidence>
<dbReference type="EMBL" id="BSOG01000003">
    <property type="protein sequence ID" value="GLR13837.1"/>
    <property type="molecule type" value="Genomic_DNA"/>
</dbReference>
<evidence type="ECO:0008006" key="4">
    <source>
        <dbReference type="Google" id="ProtNLM"/>
    </source>
</evidence>
<dbReference type="RefSeq" id="WP_284196940.1">
    <property type="nucleotide sequence ID" value="NZ_BSOG01000003.1"/>
</dbReference>
<proteinExistence type="predicted"/>
<dbReference type="Proteomes" id="UP001156706">
    <property type="component" value="Unassembled WGS sequence"/>
</dbReference>
<evidence type="ECO:0000313" key="3">
    <source>
        <dbReference type="Proteomes" id="UP001156706"/>
    </source>
</evidence>
<comment type="caution">
    <text evidence="2">The sequence shown here is derived from an EMBL/GenBank/DDBJ whole genome shotgun (WGS) entry which is preliminary data.</text>
</comment>
<sequence>MYTLRTTVASLLLLTCVGAQAAGPMRPDPAKVIPAQQAAMAKLAFMDGSWRGTAWTLLPSGEKLTVTQTERVGPFLDGSVKVVEGRGYQADGKVGFNAFGTISYNPGSNAYTMHSYAMGNVGDFALTPTEQGFVWEVPAGPMTIRYTATIKDGSWKEVGDRLMPGKDPVRFFEMDLKRIGDTDWPAAGAIPPK</sequence>
<keyword evidence="3" id="KW-1185">Reference proteome</keyword>
<reference evidence="3" key="1">
    <citation type="journal article" date="2019" name="Int. J. Syst. Evol. Microbiol.">
        <title>The Global Catalogue of Microorganisms (GCM) 10K type strain sequencing project: providing services to taxonomists for standard genome sequencing and annotation.</title>
        <authorList>
            <consortium name="The Broad Institute Genomics Platform"/>
            <consortium name="The Broad Institute Genome Sequencing Center for Infectious Disease"/>
            <person name="Wu L."/>
            <person name="Ma J."/>
        </authorList>
    </citation>
    <scope>NUCLEOTIDE SEQUENCE [LARGE SCALE GENOMIC DNA]</scope>
    <source>
        <strain evidence="3">NBRC 110044</strain>
    </source>
</reference>
<feature type="chain" id="PRO_5046850613" description="DUF1579 domain-containing protein" evidence="1">
    <location>
        <begin position="22"/>
        <end position="193"/>
    </location>
</feature>
<name>A0ABQ5YH65_9NEIS</name>
<evidence type="ECO:0000313" key="2">
    <source>
        <dbReference type="EMBL" id="GLR13837.1"/>
    </source>
</evidence>
<gene>
    <name evidence="2" type="ORF">GCM10007907_26270</name>
</gene>
<keyword evidence="1" id="KW-0732">Signal</keyword>
<feature type="signal peptide" evidence="1">
    <location>
        <begin position="1"/>
        <end position="21"/>
    </location>
</feature>
<accession>A0ABQ5YH65</accession>